<protein>
    <submittedName>
        <fullName evidence="1">Uncharacterized protein</fullName>
    </submittedName>
</protein>
<keyword evidence="2" id="KW-1185">Reference proteome</keyword>
<proteinExistence type="predicted"/>
<reference evidence="1 2" key="1">
    <citation type="journal article" date="2023" name="Plants (Basel)">
        <title>Bridging the Gap: Combining Genomics and Transcriptomics Approaches to Understand Stylosanthes scabra, an Orphan Legume from the Brazilian Caatinga.</title>
        <authorList>
            <person name="Ferreira-Neto J.R.C."/>
            <person name="da Silva M.D."/>
            <person name="Binneck E."/>
            <person name="de Melo N.F."/>
            <person name="da Silva R.H."/>
            <person name="de Melo A.L.T.M."/>
            <person name="Pandolfi V."/>
            <person name="Bustamante F.O."/>
            <person name="Brasileiro-Vidal A.C."/>
            <person name="Benko-Iseppon A.M."/>
        </authorList>
    </citation>
    <scope>NUCLEOTIDE SEQUENCE [LARGE SCALE GENOMIC DNA]</scope>
    <source>
        <tissue evidence="1">Leaves</tissue>
    </source>
</reference>
<gene>
    <name evidence="1" type="ORF">PIB30_022939</name>
</gene>
<dbReference type="Proteomes" id="UP001341840">
    <property type="component" value="Unassembled WGS sequence"/>
</dbReference>
<organism evidence="1 2">
    <name type="scientific">Stylosanthes scabra</name>
    <dbReference type="NCBI Taxonomy" id="79078"/>
    <lineage>
        <taxon>Eukaryota</taxon>
        <taxon>Viridiplantae</taxon>
        <taxon>Streptophyta</taxon>
        <taxon>Embryophyta</taxon>
        <taxon>Tracheophyta</taxon>
        <taxon>Spermatophyta</taxon>
        <taxon>Magnoliopsida</taxon>
        <taxon>eudicotyledons</taxon>
        <taxon>Gunneridae</taxon>
        <taxon>Pentapetalae</taxon>
        <taxon>rosids</taxon>
        <taxon>fabids</taxon>
        <taxon>Fabales</taxon>
        <taxon>Fabaceae</taxon>
        <taxon>Papilionoideae</taxon>
        <taxon>50 kb inversion clade</taxon>
        <taxon>dalbergioids sensu lato</taxon>
        <taxon>Dalbergieae</taxon>
        <taxon>Pterocarpus clade</taxon>
        <taxon>Stylosanthes</taxon>
    </lineage>
</organism>
<comment type="caution">
    <text evidence="1">The sequence shown here is derived from an EMBL/GenBank/DDBJ whole genome shotgun (WGS) entry which is preliminary data.</text>
</comment>
<name>A0ABU6R9J6_9FABA</name>
<accession>A0ABU6R9J6</accession>
<evidence type="ECO:0000313" key="1">
    <source>
        <dbReference type="EMBL" id="MED6120654.1"/>
    </source>
</evidence>
<sequence length="196" mass="21608">MIRERVSYRQPLIIRRMTLTSSNTKDVPILTPSAADTCSHPSVSAVSAVDSSHGPQHTLCAPELHATIQTTAVPRYICSEKKEGSLNVSSCSGPETRMEKRNLLDLCRWDIAAGCRFAPLAIEFSQSLKIGLRIAWLIHTKITITDIPRVPRTICMSLGSESAWSSFESGAHSNPCIAVTDDVFWFRGLPNFCLPH</sequence>
<dbReference type="EMBL" id="JASCZI010030287">
    <property type="protein sequence ID" value="MED6120654.1"/>
    <property type="molecule type" value="Genomic_DNA"/>
</dbReference>
<evidence type="ECO:0000313" key="2">
    <source>
        <dbReference type="Proteomes" id="UP001341840"/>
    </source>
</evidence>